<gene>
    <name evidence="1" type="ORF">GSONMT00055341001</name>
</gene>
<dbReference type="Proteomes" id="UP000193380">
    <property type="component" value="Unassembled WGS sequence"/>
</dbReference>
<dbReference type="EMBL" id="FR933779">
    <property type="protein sequence ID" value="CDQ97894.1"/>
    <property type="molecule type" value="Genomic_DNA"/>
</dbReference>
<dbReference type="PANTHER" id="PTHR23022">
    <property type="entry name" value="TRANSPOSABLE ELEMENT-RELATED"/>
    <property type="match status" value="1"/>
</dbReference>
<dbReference type="PANTHER" id="PTHR23022:SF135">
    <property type="entry name" value="SI:DKEY-77F5.3"/>
    <property type="match status" value="1"/>
</dbReference>
<feature type="non-terminal residue" evidence="1">
    <location>
        <position position="1"/>
    </location>
</feature>
<dbReference type="InterPro" id="IPR036397">
    <property type="entry name" value="RNaseH_sf"/>
</dbReference>
<sequence length="229" mass="25755">LISLCLKPEMSQSSRGPNTFARHCNLSVPPDLFQGLPSNSAPLCLTSWENQKKSVKTSDFSFVENKSGSSLGAISKHLKVPHSSVQTIVQKYLYPQYNESYIALKAYSTQKKPLLQNCHKKARLRFATAHGDKDRTFWRNVLWSDETKIELFGHNDHRYVWRKKGEACKPNNTIPTAKHGGGSIMLWGCFAAGGTGALHKIDGNMRTENVVDIFKHLKTSVRKLKLGRK</sequence>
<dbReference type="GO" id="GO:0003676">
    <property type="term" value="F:nucleic acid binding"/>
    <property type="evidence" value="ECO:0007669"/>
    <property type="project" value="InterPro"/>
</dbReference>
<reference evidence="1" key="1">
    <citation type="journal article" date="2014" name="Nat. Commun.">
        <title>The rainbow trout genome provides novel insights into evolution after whole-genome duplication in vertebrates.</title>
        <authorList>
            <person name="Berthelot C."/>
            <person name="Brunet F."/>
            <person name="Chalopin D."/>
            <person name="Juanchich A."/>
            <person name="Bernard M."/>
            <person name="Noel B."/>
            <person name="Bento P."/>
            <person name="Da Silva C."/>
            <person name="Labadie K."/>
            <person name="Alberti A."/>
            <person name="Aury J.M."/>
            <person name="Louis A."/>
            <person name="Dehais P."/>
            <person name="Bardou P."/>
            <person name="Montfort J."/>
            <person name="Klopp C."/>
            <person name="Cabau C."/>
            <person name="Gaspin C."/>
            <person name="Thorgaard G.H."/>
            <person name="Boussaha M."/>
            <person name="Quillet E."/>
            <person name="Guyomard R."/>
            <person name="Galiana D."/>
            <person name="Bobe J."/>
            <person name="Volff J.N."/>
            <person name="Genet C."/>
            <person name="Wincker P."/>
            <person name="Jaillon O."/>
            <person name="Roest Crollius H."/>
            <person name="Guiguen Y."/>
        </authorList>
    </citation>
    <scope>NUCLEOTIDE SEQUENCE [LARGE SCALE GENOMIC DNA]</scope>
</reference>
<protein>
    <recommendedName>
        <fullName evidence="3">Transposase Tc1-like domain-containing protein</fullName>
    </recommendedName>
</protein>
<name>A0A060Z850_ONCMY</name>
<evidence type="ECO:0000313" key="2">
    <source>
        <dbReference type="Proteomes" id="UP000193380"/>
    </source>
</evidence>
<dbReference type="Gene3D" id="1.10.10.10">
    <property type="entry name" value="Winged helix-like DNA-binding domain superfamily/Winged helix DNA-binding domain"/>
    <property type="match status" value="1"/>
</dbReference>
<accession>A0A060Z850</accession>
<evidence type="ECO:0008006" key="3">
    <source>
        <dbReference type="Google" id="ProtNLM"/>
    </source>
</evidence>
<dbReference type="InterPro" id="IPR052338">
    <property type="entry name" value="Transposase_5"/>
</dbReference>
<dbReference type="STRING" id="8022.A0A060Z850"/>
<reference evidence="1" key="2">
    <citation type="submission" date="2014-03" db="EMBL/GenBank/DDBJ databases">
        <authorList>
            <person name="Genoscope - CEA"/>
        </authorList>
    </citation>
    <scope>NUCLEOTIDE SEQUENCE</scope>
</reference>
<evidence type="ECO:0000313" key="1">
    <source>
        <dbReference type="EMBL" id="CDQ97894.1"/>
    </source>
</evidence>
<dbReference type="Gene3D" id="3.30.420.10">
    <property type="entry name" value="Ribonuclease H-like superfamily/Ribonuclease H"/>
    <property type="match status" value="1"/>
</dbReference>
<proteinExistence type="predicted"/>
<dbReference type="PaxDb" id="8022-A0A060Z850"/>
<dbReference type="InterPro" id="IPR036388">
    <property type="entry name" value="WH-like_DNA-bd_sf"/>
</dbReference>
<organism evidence="1 2">
    <name type="scientific">Oncorhynchus mykiss</name>
    <name type="common">Rainbow trout</name>
    <name type="synonym">Salmo gairdneri</name>
    <dbReference type="NCBI Taxonomy" id="8022"/>
    <lineage>
        <taxon>Eukaryota</taxon>
        <taxon>Metazoa</taxon>
        <taxon>Chordata</taxon>
        <taxon>Craniata</taxon>
        <taxon>Vertebrata</taxon>
        <taxon>Euteleostomi</taxon>
        <taxon>Actinopterygii</taxon>
        <taxon>Neopterygii</taxon>
        <taxon>Teleostei</taxon>
        <taxon>Protacanthopterygii</taxon>
        <taxon>Salmoniformes</taxon>
        <taxon>Salmonidae</taxon>
        <taxon>Salmoninae</taxon>
        <taxon>Oncorhynchus</taxon>
    </lineage>
</organism>
<dbReference type="AlphaFoldDB" id="A0A060Z850"/>